<name>A0AA38P506_9AGAR</name>
<gene>
    <name evidence="2" type="ORF">F5878DRAFT_271570</name>
</gene>
<feature type="compositionally biased region" description="Polar residues" evidence="1">
    <location>
        <begin position="238"/>
        <end position="254"/>
    </location>
</feature>
<reference evidence="2" key="1">
    <citation type="submission" date="2022-08" db="EMBL/GenBank/DDBJ databases">
        <authorList>
            <consortium name="DOE Joint Genome Institute"/>
            <person name="Min B."/>
            <person name="Riley R."/>
            <person name="Sierra-Patev S."/>
            <person name="Naranjo-Ortiz M."/>
            <person name="Looney B."/>
            <person name="Konkel Z."/>
            <person name="Slot J.C."/>
            <person name="Sakamoto Y."/>
            <person name="Steenwyk J.L."/>
            <person name="Rokas A."/>
            <person name="Carro J."/>
            <person name="Camarero S."/>
            <person name="Ferreira P."/>
            <person name="Molpeceres G."/>
            <person name="Ruiz-Duenas F.J."/>
            <person name="Serrano A."/>
            <person name="Henrissat B."/>
            <person name="Drula E."/>
            <person name="Hughes K.W."/>
            <person name="Mata J.L."/>
            <person name="Ishikawa N.K."/>
            <person name="Vargas-Isla R."/>
            <person name="Ushijima S."/>
            <person name="Smith C.A."/>
            <person name="Ahrendt S."/>
            <person name="Andreopoulos W."/>
            <person name="He G."/>
            <person name="Labutti K."/>
            <person name="Lipzen A."/>
            <person name="Ng V."/>
            <person name="Sandor L."/>
            <person name="Barry K."/>
            <person name="Martinez A.T."/>
            <person name="Xiao Y."/>
            <person name="Gibbons J.G."/>
            <person name="Terashima K."/>
            <person name="Hibbett D.S."/>
            <person name="Grigoriev I.V."/>
        </authorList>
    </citation>
    <scope>NUCLEOTIDE SEQUENCE</scope>
    <source>
        <strain evidence="2">TFB9207</strain>
    </source>
</reference>
<dbReference type="AlphaFoldDB" id="A0AA38P506"/>
<feature type="region of interest" description="Disordered" evidence="1">
    <location>
        <begin position="238"/>
        <end position="260"/>
    </location>
</feature>
<feature type="region of interest" description="Disordered" evidence="1">
    <location>
        <begin position="1"/>
        <end position="22"/>
    </location>
</feature>
<evidence type="ECO:0000256" key="1">
    <source>
        <dbReference type="SAM" id="MobiDB-lite"/>
    </source>
</evidence>
<comment type="caution">
    <text evidence="2">The sequence shown here is derived from an EMBL/GenBank/DDBJ whole genome shotgun (WGS) entry which is preliminary data.</text>
</comment>
<proteinExistence type="predicted"/>
<sequence>MLSKAKRPASPVPQRQFKKLKEMETTYEDNQFSMSTKEEKQTFEDNVNQINMSTREEKQTREIARGEGKEIEVDMTAHFYLKLEGRNEEIFGKVYKSGKKTHVLIEDKNPGTIYIIVLDWGREAMLRRHQIFANQRETLGSRKDILAKGFLIGCPSENVYVTWRDKFGTGEEKDDLVKTWAMAQWEHPMDLLNRMSEGRDKMYGPKDEEHNGPGGIAIERMKHLKPIKGAKRAYAMGVSNQSQRDLESPASNSKRGGITTCKGEDLQREILAVVAEANVIGLDKVDSTLKAKMDHQAEMTNCPRIGTIKNKYWTSAQLNVASMNDGEEVENESMQYKKRDKKGDNGEKESAEKIADIGQFGGPHLDGGDHEGIPTAMKVLTRRNEHIESEYFTIFDLGFSWELEEFSTIYFSGLHYHSGAAAIPKATFDSEKMVYTRTLIMYPSAHELEGDSQVALGFIPKDTMGGLLTLNKEMRDFDLHAYDTNEISTYGNYIADGLGLMDDQSYLNHFSRNMLMFLLYMVRQAPREQLMHIDKNRFLSSFTMRSGDKRIEADQWEAGPGWTGEDTQVGKKYIEDFTKLSQEELKQIWNTDSRSDTIYGNTWLAAQREEWQEHRKKMMTSIPICHATGEVENIDTKQHSSHRRILRDSATRAARKNPDRDPLALRRTKEKGKEKKRKHLEYEANKKVKEMRKKDAAERNEKMIIDEGLPMIQAAEKQDIPVQDVQDNPNLVIAFKPRLIIASEPQNTPLESFAKYLTKDLLLVELDQCTFTLNKYQTFPLPKLGNSLEEVISYYSILSTRLSPFDLQSTILRQDILLFQAIIWGKLGIWKANTWEKLHRSLGVTSFDRVHWIQSFPLIYIFHQKSSLSATSKFSNWK</sequence>
<accession>A0AA38P506</accession>
<evidence type="ECO:0000313" key="2">
    <source>
        <dbReference type="EMBL" id="KAJ3836260.1"/>
    </source>
</evidence>
<dbReference type="Proteomes" id="UP001163846">
    <property type="component" value="Unassembled WGS sequence"/>
</dbReference>
<feature type="compositionally biased region" description="Basic and acidic residues" evidence="1">
    <location>
        <begin position="335"/>
        <end position="350"/>
    </location>
</feature>
<feature type="region of interest" description="Disordered" evidence="1">
    <location>
        <begin position="651"/>
        <end position="678"/>
    </location>
</feature>
<keyword evidence="3" id="KW-1185">Reference proteome</keyword>
<feature type="compositionally biased region" description="Basic residues" evidence="1">
    <location>
        <begin position="666"/>
        <end position="678"/>
    </location>
</feature>
<feature type="region of interest" description="Disordered" evidence="1">
    <location>
        <begin position="324"/>
        <end position="350"/>
    </location>
</feature>
<evidence type="ECO:0000313" key="3">
    <source>
        <dbReference type="Proteomes" id="UP001163846"/>
    </source>
</evidence>
<organism evidence="2 3">
    <name type="scientific">Lentinula raphanica</name>
    <dbReference type="NCBI Taxonomy" id="153919"/>
    <lineage>
        <taxon>Eukaryota</taxon>
        <taxon>Fungi</taxon>
        <taxon>Dikarya</taxon>
        <taxon>Basidiomycota</taxon>
        <taxon>Agaricomycotina</taxon>
        <taxon>Agaricomycetes</taxon>
        <taxon>Agaricomycetidae</taxon>
        <taxon>Agaricales</taxon>
        <taxon>Marasmiineae</taxon>
        <taxon>Omphalotaceae</taxon>
        <taxon>Lentinula</taxon>
    </lineage>
</organism>
<protein>
    <submittedName>
        <fullName evidence="2">Uncharacterized protein</fullName>
    </submittedName>
</protein>
<dbReference type="EMBL" id="MU806335">
    <property type="protein sequence ID" value="KAJ3836260.1"/>
    <property type="molecule type" value="Genomic_DNA"/>
</dbReference>
<feature type="compositionally biased region" description="Basic and acidic residues" evidence="1">
    <location>
        <begin position="651"/>
        <end position="664"/>
    </location>
</feature>